<keyword evidence="2" id="KW-1185">Reference proteome</keyword>
<protein>
    <submittedName>
        <fullName evidence="1">Uncharacterized protein</fullName>
    </submittedName>
</protein>
<accession>A0ABR1S9I4</accession>
<reference evidence="1 2" key="1">
    <citation type="submission" date="2023-01" db="EMBL/GenBank/DDBJ databases">
        <title>Analysis of 21 Apiospora genomes using comparative genomics revels a genus with tremendous synthesis potential of carbohydrate active enzymes and secondary metabolites.</title>
        <authorList>
            <person name="Sorensen T."/>
        </authorList>
    </citation>
    <scope>NUCLEOTIDE SEQUENCE [LARGE SCALE GENOMIC DNA]</scope>
    <source>
        <strain evidence="1 2">CBS 20057</strain>
    </source>
</reference>
<gene>
    <name evidence="1" type="ORF">PG991_004758</name>
</gene>
<comment type="caution">
    <text evidence="1">The sequence shown here is derived from an EMBL/GenBank/DDBJ whole genome shotgun (WGS) entry which is preliminary data.</text>
</comment>
<dbReference type="EMBL" id="JAQQWI010000007">
    <property type="protein sequence ID" value="KAK8027702.1"/>
    <property type="molecule type" value="Genomic_DNA"/>
</dbReference>
<evidence type="ECO:0000313" key="2">
    <source>
        <dbReference type="Proteomes" id="UP001396898"/>
    </source>
</evidence>
<evidence type="ECO:0000313" key="1">
    <source>
        <dbReference type="EMBL" id="KAK8027702.1"/>
    </source>
</evidence>
<name>A0ABR1S9I4_9PEZI</name>
<proteinExistence type="predicted"/>
<organism evidence="1 2">
    <name type="scientific">Apiospora marii</name>
    <dbReference type="NCBI Taxonomy" id="335849"/>
    <lineage>
        <taxon>Eukaryota</taxon>
        <taxon>Fungi</taxon>
        <taxon>Dikarya</taxon>
        <taxon>Ascomycota</taxon>
        <taxon>Pezizomycotina</taxon>
        <taxon>Sordariomycetes</taxon>
        <taxon>Xylariomycetidae</taxon>
        <taxon>Amphisphaeriales</taxon>
        <taxon>Apiosporaceae</taxon>
        <taxon>Apiospora</taxon>
    </lineage>
</organism>
<sequence length="232" mass="25662">MSSGIGMTHKKHEAALLLMRVRPMDWLRQGPIEVRDEQLINANPVSFVAHGSKSFVRKLYYRKAGDLEFYESDWTVENNQTCMDIVAQMGGNLVGFESGAANGAVGDLNYTLVNVNITAPPNSAIDWGFLSTRAENVRIFRGPRDTCPDHPWDAMILRDCTANTGGLRAKEEISSRKWDILAMKMCEDYDSPWLVVAVRDSGAASDAYNPGLPDCRCACGHHPSEHRPGTSC</sequence>
<dbReference type="Proteomes" id="UP001396898">
    <property type="component" value="Unassembled WGS sequence"/>
</dbReference>